<dbReference type="Gene3D" id="6.10.10.120">
    <property type="entry name" value="Antitoxin ParD1-like"/>
    <property type="match status" value="1"/>
</dbReference>
<evidence type="ECO:0000256" key="1">
    <source>
        <dbReference type="ARBA" id="ARBA00008580"/>
    </source>
</evidence>
<protein>
    <submittedName>
        <fullName evidence="3">Antitoxin ParD1/3/4</fullName>
    </submittedName>
</protein>
<dbReference type="Proteomes" id="UP000295122">
    <property type="component" value="Unassembled WGS sequence"/>
</dbReference>
<keyword evidence="2" id="KW-1277">Toxin-antitoxin system</keyword>
<dbReference type="GO" id="GO:0006355">
    <property type="term" value="P:regulation of DNA-templated transcription"/>
    <property type="evidence" value="ECO:0007669"/>
    <property type="project" value="InterPro"/>
</dbReference>
<dbReference type="InterPro" id="IPR038296">
    <property type="entry name" value="ParD_sf"/>
</dbReference>
<dbReference type="SUPFAM" id="SSF47598">
    <property type="entry name" value="Ribbon-helix-helix"/>
    <property type="match status" value="1"/>
</dbReference>
<comment type="caution">
    <text evidence="3">The sequence shown here is derived from an EMBL/GenBank/DDBJ whole genome shotgun (WGS) entry which is preliminary data.</text>
</comment>
<dbReference type="NCBIfam" id="TIGR02606">
    <property type="entry name" value="antidote_CC2985"/>
    <property type="match status" value="1"/>
</dbReference>
<dbReference type="RefSeq" id="WP_133768179.1">
    <property type="nucleotide sequence ID" value="NZ_SNZR01000011.1"/>
</dbReference>
<proteinExistence type="inferred from homology"/>
<dbReference type="Pfam" id="PF03693">
    <property type="entry name" value="ParD_antitoxin"/>
    <property type="match status" value="1"/>
</dbReference>
<dbReference type="CDD" id="cd22231">
    <property type="entry name" value="RHH_NikR_HicB-like"/>
    <property type="match status" value="1"/>
</dbReference>
<accession>A0A4R7C3X3</accession>
<evidence type="ECO:0000313" key="3">
    <source>
        <dbReference type="EMBL" id="TDR93154.1"/>
    </source>
</evidence>
<dbReference type="InterPro" id="IPR022789">
    <property type="entry name" value="ParD"/>
</dbReference>
<gene>
    <name evidence="3" type="ORF">EV668_0408</name>
</gene>
<evidence type="ECO:0000313" key="4">
    <source>
        <dbReference type="Proteomes" id="UP000295122"/>
    </source>
</evidence>
<dbReference type="PANTHER" id="PTHR36582">
    <property type="entry name" value="ANTITOXIN PARD"/>
    <property type="match status" value="1"/>
</dbReference>
<dbReference type="EMBL" id="SNZR01000011">
    <property type="protein sequence ID" value="TDR93154.1"/>
    <property type="molecule type" value="Genomic_DNA"/>
</dbReference>
<dbReference type="InterPro" id="IPR010985">
    <property type="entry name" value="Ribbon_hlx_hlx"/>
</dbReference>
<dbReference type="OrthoDB" id="9815501at2"/>
<dbReference type="PANTHER" id="PTHR36582:SF2">
    <property type="entry name" value="ANTITOXIN PARD"/>
    <property type="match status" value="1"/>
</dbReference>
<sequence length="87" mass="9516">MPTMNVSLTAEMADFVQSEVQSGRYVSASELVRDGLRMLAYERAQESEKAALLKAAVQAGIDDVEAGRISDRSVDDILQEVLAEGRR</sequence>
<reference evidence="3 4" key="1">
    <citation type="submission" date="2019-03" db="EMBL/GenBank/DDBJ databases">
        <title>Genomic Encyclopedia of Type Strains, Phase IV (KMG-IV): sequencing the most valuable type-strain genomes for metagenomic binning, comparative biology and taxonomic classification.</title>
        <authorList>
            <person name="Goeker M."/>
        </authorList>
    </citation>
    <scope>NUCLEOTIDE SEQUENCE [LARGE SCALE GENOMIC DNA]</scope>
    <source>
        <strain evidence="3 4">DSM 25903</strain>
    </source>
</reference>
<organism evidence="3 4">
    <name type="scientific">Enterovirga rhinocerotis</name>
    <dbReference type="NCBI Taxonomy" id="1339210"/>
    <lineage>
        <taxon>Bacteria</taxon>
        <taxon>Pseudomonadati</taxon>
        <taxon>Pseudomonadota</taxon>
        <taxon>Alphaproteobacteria</taxon>
        <taxon>Hyphomicrobiales</taxon>
        <taxon>Methylobacteriaceae</taxon>
        <taxon>Enterovirga</taxon>
    </lineage>
</organism>
<keyword evidence="4" id="KW-1185">Reference proteome</keyword>
<name>A0A4R7C3X3_9HYPH</name>
<evidence type="ECO:0000256" key="2">
    <source>
        <dbReference type="ARBA" id="ARBA00022649"/>
    </source>
</evidence>
<dbReference type="AlphaFoldDB" id="A0A4R7C3X3"/>
<comment type="similarity">
    <text evidence="1">Belongs to the ParD antitoxin family.</text>
</comment>